<dbReference type="CDD" id="cd19093">
    <property type="entry name" value="AKR_AtPLR-like"/>
    <property type="match status" value="1"/>
</dbReference>
<evidence type="ECO:0000256" key="1">
    <source>
        <dbReference type="ARBA" id="ARBA00023002"/>
    </source>
</evidence>
<reference evidence="5 6" key="1">
    <citation type="submission" date="2015-01" db="EMBL/GenBank/DDBJ databases">
        <title>The Genome Sequence of Exophiala xenobiotica CBS118157.</title>
        <authorList>
            <consortium name="The Broad Institute Genomics Platform"/>
            <person name="Cuomo C."/>
            <person name="de Hoog S."/>
            <person name="Gorbushina A."/>
            <person name="Stielow B."/>
            <person name="Teixiera M."/>
            <person name="Abouelleil A."/>
            <person name="Chapman S.B."/>
            <person name="Priest M."/>
            <person name="Young S.K."/>
            <person name="Wortman J."/>
            <person name="Nusbaum C."/>
            <person name="Birren B."/>
        </authorList>
    </citation>
    <scope>NUCLEOTIDE SEQUENCE [LARGE SCALE GENOMIC DNA]</scope>
    <source>
        <strain evidence="5 6">CBS 118157</strain>
    </source>
</reference>
<dbReference type="InterPro" id="IPR023210">
    <property type="entry name" value="NADP_OxRdtase_dom"/>
</dbReference>
<dbReference type="PANTHER" id="PTHR43364">
    <property type="entry name" value="NADH-SPECIFIC METHYLGLYOXAL REDUCTASE-RELATED"/>
    <property type="match status" value="1"/>
</dbReference>
<dbReference type="Pfam" id="PF00248">
    <property type="entry name" value="Aldo_ket_red"/>
    <property type="match status" value="1"/>
</dbReference>
<dbReference type="InterPro" id="IPR050523">
    <property type="entry name" value="AKR_Detox_Biosynth"/>
</dbReference>
<feature type="domain" description="NADP-dependent oxidoreductase" evidence="4">
    <location>
        <begin position="65"/>
        <end position="362"/>
    </location>
</feature>
<dbReference type="Gene3D" id="3.20.20.100">
    <property type="entry name" value="NADP-dependent oxidoreductase domain"/>
    <property type="match status" value="1"/>
</dbReference>
<organism evidence="5 6">
    <name type="scientific">Exophiala xenobiotica</name>
    <dbReference type="NCBI Taxonomy" id="348802"/>
    <lineage>
        <taxon>Eukaryota</taxon>
        <taxon>Fungi</taxon>
        <taxon>Dikarya</taxon>
        <taxon>Ascomycota</taxon>
        <taxon>Pezizomycotina</taxon>
        <taxon>Eurotiomycetes</taxon>
        <taxon>Chaetothyriomycetidae</taxon>
        <taxon>Chaetothyriales</taxon>
        <taxon>Herpotrichiellaceae</taxon>
        <taxon>Exophiala</taxon>
    </lineage>
</organism>
<dbReference type="RefSeq" id="XP_013322183.1">
    <property type="nucleotide sequence ID" value="XM_013466729.1"/>
</dbReference>
<dbReference type="EMBL" id="KN847317">
    <property type="protein sequence ID" value="KIW61599.1"/>
    <property type="molecule type" value="Genomic_DNA"/>
</dbReference>
<proteinExistence type="inferred from homology"/>
<sequence length="375" mass="41488">MDKVLQTGLSSGMSATDGFHSSEPPPMPPGYDGLKHVLPDSFTPTEDSRLTLKGKGGNDVQIPVMIWGAWPWGDTATFHWSDDELPAVRAAWKKCIEQKQTFIDTAQAYGDGRSEEIVGDLVNNHSPGVPRENIIVQTKWLPNVSDGALGNVLHPVDAPLKALKKSLARMHLDYVDCYLVHGHVHMSSISQVAKGLAHCVEEGLTKTVGVANYSVEDMLQMKDALAQHGIPLATNQCEYSLLRRLPETEGMLETCKDHGIVFQSYSSLGQGRLTGKYTKDNPPPKTYRFSSYPMEKIEPLHKVQKEIADKRGVSMSAVALNYNISKGALPVVGIRKEEQAVENMQCLGWRLTKEEIAELDKHSFEGKKTKLWQQG</sequence>
<dbReference type="PANTHER" id="PTHR43364:SF4">
    <property type="entry name" value="NAD(P)-LINKED OXIDOREDUCTASE SUPERFAMILY PROTEIN"/>
    <property type="match status" value="1"/>
</dbReference>
<dbReference type="GO" id="GO:0016491">
    <property type="term" value="F:oxidoreductase activity"/>
    <property type="evidence" value="ECO:0007669"/>
    <property type="project" value="UniProtKB-KW"/>
</dbReference>
<evidence type="ECO:0000313" key="5">
    <source>
        <dbReference type="EMBL" id="KIW61599.1"/>
    </source>
</evidence>
<accession>A0A0D2FNI3</accession>
<keyword evidence="6" id="KW-1185">Reference proteome</keyword>
<dbReference type="GeneID" id="25323608"/>
<keyword evidence="1" id="KW-0560">Oxidoreductase</keyword>
<dbReference type="STRING" id="348802.A0A0D2FNI3"/>
<feature type="region of interest" description="Disordered" evidence="3">
    <location>
        <begin position="1"/>
        <end position="27"/>
    </location>
</feature>
<dbReference type="OrthoDB" id="1659429at2759"/>
<dbReference type="InterPro" id="IPR020471">
    <property type="entry name" value="AKR"/>
</dbReference>
<evidence type="ECO:0000256" key="2">
    <source>
        <dbReference type="ARBA" id="ARBA00038157"/>
    </source>
</evidence>
<comment type="similarity">
    <text evidence="2">Belongs to the aldo/keto reductase family. Aldo/keto reductase 2 subfamily.</text>
</comment>
<dbReference type="HOGENOM" id="CLU_023205_2_3_1"/>
<evidence type="ECO:0000313" key="6">
    <source>
        <dbReference type="Proteomes" id="UP000054342"/>
    </source>
</evidence>
<name>A0A0D2FNI3_9EURO</name>
<gene>
    <name evidence="5" type="ORF">PV05_01700</name>
</gene>
<protein>
    <recommendedName>
        <fullName evidence="4">NADP-dependent oxidoreductase domain-containing protein</fullName>
    </recommendedName>
</protein>
<evidence type="ECO:0000256" key="3">
    <source>
        <dbReference type="SAM" id="MobiDB-lite"/>
    </source>
</evidence>
<dbReference type="SUPFAM" id="SSF51430">
    <property type="entry name" value="NAD(P)-linked oxidoreductase"/>
    <property type="match status" value="1"/>
</dbReference>
<dbReference type="Proteomes" id="UP000054342">
    <property type="component" value="Unassembled WGS sequence"/>
</dbReference>
<evidence type="ECO:0000259" key="4">
    <source>
        <dbReference type="Pfam" id="PF00248"/>
    </source>
</evidence>
<dbReference type="PRINTS" id="PR00069">
    <property type="entry name" value="ALDKETRDTASE"/>
</dbReference>
<dbReference type="InterPro" id="IPR036812">
    <property type="entry name" value="NAD(P)_OxRdtase_dom_sf"/>
</dbReference>
<dbReference type="AlphaFoldDB" id="A0A0D2FNI3"/>